<proteinExistence type="predicted"/>
<sequence>MESPLPQRTWTYVESTLPHTLNLGILAHIDAGKTSLTERLLHAAGVIDEIGRVDDGNTQTDSLALERRRGITIKSAVVSFAVDGTAVNLIDTPGHPDFIAEVERVLSVLDGAVLVVSAVEGVQAQTRVLLRTLRRLRIPTLIFVNKTDRRGARYEGVLRHIAERLTADVVPMGSVPGIGARGARFVPFTGRDEAFTARLTELLAEHDDALLAAYVDDPASLPYDRLRAELARQTHRALVHPVFFGSAVTGVGVPELMRGIRELLPARRGDADAPVSGSVFKVERGAAGEKIAYVRMFSGTVRTRDRFPEGKVTGVSVFEQGADVPRDEVRAGQIAKVRGLAGVRIGDVIGVPREGVRAGARHFAPPTLETVVSPLRAADRGALHLALGQLAEQDPLIDLRQDDVRQEVSVSLYGEVQKEVIQATLAEEYGLDVTFRETTTICVERVVGTGAAYEIIDTGPNPFLATVGLRVEPAPVGAGVEFRLGVELGSMPYAFFRAVEETVRETLHQGVHGWRVPDCTVTMTHAGYWPRQSHAHGTFDKSMSSTAGDFRHLTPLVLMDALRAAGTEVHEPMHRFRLDVPADTVGAVLPALARLRAVPHTQTTGGAGASYRLEGDIPAQRVHALEQLLPGLTRGEGELESAFDHYEPVRGGTTPTRERTDHDPLHRKDYLLRVVRRTGGSGREGAAATADR</sequence>
<evidence type="ECO:0000256" key="3">
    <source>
        <dbReference type="ARBA" id="ARBA00023134"/>
    </source>
</evidence>
<evidence type="ECO:0000256" key="1">
    <source>
        <dbReference type="ARBA" id="ARBA00022741"/>
    </source>
</evidence>
<dbReference type="Pfam" id="PF14492">
    <property type="entry name" value="EFG_III"/>
    <property type="match status" value="1"/>
</dbReference>
<keyword evidence="3" id="KW-0342">GTP-binding</keyword>
<evidence type="ECO:0000313" key="6">
    <source>
        <dbReference type="Proteomes" id="UP000324015"/>
    </source>
</evidence>
<dbReference type="InterPro" id="IPR000640">
    <property type="entry name" value="EFG_V-like"/>
</dbReference>
<dbReference type="SUPFAM" id="SSF52540">
    <property type="entry name" value="P-loop containing nucleoside triphosphate hydrolases"/>
    <property type="match status" value="1"/>
</dbReference>
<name>A0A5P2CN95_STRVZ</name>
<reference evidence="5 6" key="1">
    <citation type="submission" date="2018-05" db="EMBL/GenBank/DDBJ databases">
        <title>Streptomyces venezuelae.</title>
        <authorList>
            <person name="Kim W."/>
            <person name="Lee N."/>
            <person name="Cho B.-K."/>
        </authorList>
    </citation>
    <scope>NUCLEOTIDE SEQUENCE [LARGE SCALE GENOMIC DNA]</scope>
    <source>
        <strain evidence="5 6">ATCC 14585</strain>
    </source>
</reference>
<dbReference type="SUPFAM" id="SSF54980">
    <property type="entry name" value="EF-G C-terminal domain-like"/>
    <property type="match status" value="2"/>
</dbReference>
<dbReference type="InterPro" id="IPR041095">
    <property type="entry name" value="EFG_II"/>
</dbReference>
<dbReference type="InterPro" id="IPR000795">
    <property type="entry name" value="T_Tr_GTP-bd_dom"/>
</dbReference>
<evidence type="ECO:0000313" key="5">
    <source>
        <dbReference type="EMBL" id="QES43780.1"/>
    </source>
</evidence>
<dbReference type="Pfam" id="PF00009">
    <property type="entry name" value="GTP_EFTU"/>
    <property type="match status" value="1"/>
</dbReference>
<dbReference type="Proteomes" id="UP000324015">
    <property type="component" value="Chromosome"/>
</dbReference>
<dbReference type="PROSITE" id="PS00301">
    <property type="entry name" value="G_TR_1"/>
    <property type="match status" value="1"/>
</dbReference>
<dbReference type="InterPro" id="IPR035647">
    <property type="entry name" value="EFG_III/V"/>
</dbReference>
<dbReference type="NCBIfam" id="TIGR00231">
    <property type="entry name" value="small_GTP"/>
    <property type="match status" value="1"/>
</dbReference>
<dbReference type="GO" id="GO:0006412">
    <property type="term" value="P:translation"/>
    <property type="evidence" value="ECO:0007669"/>
    <property type="project" value="UniProtKB-KW"/>
</dbReference>
<protein>
    <submittedName>
        <fullName evidence="5">GTP-binding protein</fullName>
    </submittedName>
</protein>
<dbReference type="InterPro" id="IPR005517">
    <property type="entry name" value="Transl_elong_EFG/EF2_IV"/>
</dbReference>
<dbReference type="InterPro" id="IPR014721">
    <property type="entry name" value="Ribsml_uS5_D2-typ_fold_subgr"/>
</dbReference>
<dbReference type="PROSITE" id="PS51722">
    <property type="entry name" value="G_TR_2"/>
    <property type="match status" value="1"/>
</dbReference>
<dbReference type="InterPro" id="IPR027417">
    <property type="entry name" value="P-loop_NTPase"/>
</dbReference>
<dbReference type="SMART" id="SM00889">
    <property type="entry name" value="EFG_IV"/>
    <property type="match status" value="1"/>
</dbReference>
<dbReference type="PANTHER" id="PTHR43261">
    <property type="entry name" value="TRANSLATION ELONGATION FACTOR G-RELATED"/>
    <property type="match status" value="1"/>
</dbReference>
<dbReference type="Pfam" id="PF03764">
    <property type="entry name" value="EFG_IV"/>
    <property type="match status" value="1"/>
</dbReference>
<dbReference type="InterPro" id="IPR009000">
    <property type="entry name" value="Transl_B-barrel_sf"/>
</dbReference>
<accession>A0A5P2CN95</accession>
<feature type="domain" description="Tr-type G" evidence="4">
    <location>
        <begin position="18"/>
        <end position="275"/>
    </location>
</feature>
<gene>
    <name evidence="5" type="ORF">DEJ49_24810</name>
</gene>
<dbReference type="InterPro" id="IPR031157">
    <property type="entry name" value="G_TR_CS"/>
</dbReference>
<keyword evidence="1" id="KW-0547">Nucleotide-binding</keyword>
<dbReference type="Gene3D" id="3.40.50.300">
    <property type="entry name" value="P-loop containing nucleotide triphosphate hydrolases"/>
    <property type="match status" value="1"/>
</dbReference>
<keyword evidence="2" id="KW-0648">Protein biosynthesis</keyword>
<dbReference type="InterPro" id="IPR005225">
    <property type="entry name" value="Small_GTP-bd"/>
</dbReference>
<dbReference type="CDD" id="cd04168">
    <property type="entry name" value="TetM_like"/>
    <property type="match status" value="1"/>
</dbReference>
<dbReference type="PANTHER" id="PTHR43261:SF1">
    <property type="entry name" value="RIBOSOME-RELEASING FACTOR 2, MITOCHONDRIAL"/>
    <property type="match status" value="1"/>
</dbReference>
<dbReference type="Pfam" id="PF00679">
    <property type="entry name" value="EFG_C"/>
    <property type="match status" value="1"/>
</dbReference>
<dbReference type="AlphaFoldDB" id="A0A5P2CN95"/>
<dbReference type="GO" id="GO:0005525">
    <property type="term" value="F:GTP binding"/>
    <property type="evidence" value="ECO:0007669"/>
    <property type="project" value="UniProtKB-KW"/>
</dbReference>
<dbReference type="Gene3D" id="2.40.30.10">
    <property type="entry name" value="Translation factors"/>
    <property type="match status" value="1"/>
</dbReference>
<dbReference type="SUPFAM" id="SSF50447">
    <property type="entry name" value="Translation proteins"/>
    <property type="match status" value="1"/>
</dbReference>
<dbReference type="GO" id="GO:0032790">
    <property type="term" value="P:ribosome disassembly"/>
    <property type="evidence" value="ECO:0007669"/>
    <property type="project" value="TreeGrafter"/>
</dbReference>
<dbReference type="Gene3D" id="3.30.230.10">
    <property type="match status" value="1"/>
</dbReference>
<evidence type="ECO:0000256" key="2">
    <source>
        <dbReference type="ARBA" id="ARBA00022917"/>
    </source>
</evidence>
<dbReference type="SUPFAM" id="SSF54211">
    <property type="entry name" value="Ribosomal protein S5 domain 2-like"/>
    <property type="match status" value="1"/>
</dbReference>
<dbReference type="Gene3D" id="3.30.70.870">
    <property type="entry name" value="Elongation Factor G (Translational Gtpase), domain 3"/>
    <property type="match status" value="1"/>
</dbReference>
<dbReference type="PRINTS" id="PR01037">
    <property type="entry name" value="TCRTETOQM"/>
</dbReference>
<dbReference type="CDD" id="cd01684">
    <property type="entry name" value="Tet_like_IV"/>
    <property type="match status" value="1"/>
</dbReference>
<evidence type="ECO:0000259" key="4">
    <source>
        <dbReference type="PROSITE" id="PS51722"/>
    </source>
</evidence>
<dbReference type="PRINTS" id="PR00315">
    <property type="entry name" value="ELONGATNFCT"/>
</dbReference>
<dbReference type="InterPro" id="IPR020568">
    <property type="entry name" value="Ribosomal_Su5_D2-typ_SF"/>
</dbReference>
<dbReference type="GO" id="GO:0003924">
    <property type="term" value="F:GTPase activity"/>
    <property type="evidence" value="ECO:0007669"/>
    <property type="project" value="InterPro"/>
</dbReference>
<dbReference type="EMBL" id="CP029191">
    <property type="protein sequence ID" value="QES43780.1"/>
    <property type="molecule type" value="Genomic_DNA"/>
</dbReference>
<organism evidence="5 6">
    <name type="scientific">Streptomyces venezuelae</name>
    <dbReference type="NCBI Taxonomy" id="54571"/>
    <lineage>
        <taxon>Bacteria</taxon>
        <taxon>Bacillati</taxon>
        <taxon>Actinomycetota</taxon>
        <taxon>Actinomycetes</taxon>
        <taxon>Kitasatosporales</taxon>
        <taxon>Streptomycetaceae</taxon>
        <taxon>Streptomyces</taxon>
    </lineage>
</organism>